<evidence type="ECO:0000256" key="4">
    <source>
        <dbReference type="ARBA" id="ARBA00022729"/>
    </source>
</evidence>
<dbReference type="Pfam" id="PF01105">
    <property type="entry name" value="EMP24_GP25L"/>
    <property type="match status" value="1"/>
</dbReference>
<dbReference type="PROSITE" id="PS50866">
    <property type="entry name" value="GOLD"/>
    <property type="match status" value="1"/>
</dbReference>
<evidence type="ECO:0000256" key="2">
    <source>
        <dbReference type="ARBA" id="ARBA00007104"/>
    </source>
</evidence>
<comment type="subcellular location">
    <subcellularLocation>
        <location evidence="7">Endomembrane system</location>
        <topology evidence="7">Single-pass membrane protein</topology>
    </subcellularLocation>
    <subcellularLocation>
        <location evidence="1 8">Membrane</location>
        <topology evidence="1 8">Single-pass type I membrane protein</topology>
    </subcellularLocation>
</comment>
<dbReference type="Proteomes" id="UP001626550">
    <property type="component" value="Unassembled WGS sequence"/>
</dbReference>
<sequence length="195" mass="22704">MFYLVFLLLLEGALCHQFSFIVPRNEHVCFYELGHLNYHSRIEFQVISGGNFDIDVTLKDPEGILIEEHHQESVQMIRYTPQVQGHYEICFGNTFSSLTPKTVFLSWDYKPAEQSIAGLQSINKEMFRATYNLQKLLKQLREESLFVKLKTDTSQLRASKLNSQVFFWGLINSCILVFVILIQGFIVKSFFYAKN</sequence>
<dbReference type="GO" id="GO:0012505">
    <property type="term" value="C:endomembrane system"/>
    <property type="evidence" value="ECO:0007669"/>
    <property type="project" value="UniProtKB-SubCell"/>
</dbReference>
<keyword evidence="5 9" id="KW-1133">Transmembrane helix</keyword>
<evidence type="ECO:0000256" key="3">
    <source>
        <dbReference type="ARBA" id="ARBA00022692"/>
    </source>
</evidence>
<evidence type="ECO:0000256" key="8">
    <source>
        <dbReference type="RuleBase" id="RU003827"/>
    </source>
</evidence>
<gene>
    <name evidence="12" type="primary">TMED7</name>
    <name evidence="12" type="ORF">Ciccas_012954</name>
</gene>
<accession>A0ABD2PLV2</accession>
<dbReference type="InterPro" id="IPR036598">
    <property type="entry name" value="GOLD_dom_sf"/>
</dbReference>
<evidence type="ECO:0000256" key="7">
    <source>
        <dbReference type="ARBA" id="ARBA00037847"/>
    </source>
</evidence>
<evidence type="ECO:0000256" key="1">
    <source>
        <dbReference type="ARBA" id="ARBA00004479"/>
    </source>
</evidence>
<organism evidence="12 13">
    <name type="scientific">Cichlidogyrus casuarinus</name>
    <dbReference type="NCBI Taxonomy" id="1844966"/>
    <lineage>
        <taxon>Eukaryota</taxon>
        <taxon>Metazoa</taxon>
        <taxon>Spiralia</taxon>
        <taxon>Lophotrochozoa</taxon>
        <taxon>Platyhelminthes</taxon>
        <taxon>Monogenea</taxon>
        <taxon>Monopisthocotylea</taxon>
        <taxon>Dactylogyridea</taxon>
        <taxon>Ancyrocephalidae</taxon>
        <taxon>Cichlidogyrus</taxon>
    </lineage>
</organism>
<evidence type="ECO:0000256" key="9">
    <source>
        <dbReference type="SAM" id="Phobius"/>
    </source>
</evidence>
<reference evidence="12 13" key="1">
    <citation type="submission" date="2024-11" db="EMBL/GenBank/DDBJ databases">
        <title>Adaptive evolution of stress response genes in parasites aligns with host niche diversity.</title>
        <authorList>
            <person name="Hahn C."/>
            <person name="Resl P."/>
        </authorList>
    </citation>
    <scope>NUCLEOTIDE SEQUENCE [LARGE SCALE GENOMIC DNA]</scope>
    <source>
        <strain evidence="12">EGGRZ-B1_66</strain>
        <tissue evidence="12">Body</tissue>
    </source>
</reference>
<name>A0ABD2PLV2_9PLAT</name>
<evidence type="ECO:0000313" key="13">
    <source>
        <dbReference type="Proteomes" id="UP001626550"/>
    </source>
</evidence>
<keyword evidence="3 8" id="KW-0812">Transmembrane</keyword>
<dbReference type="SUPFAM" id="SSF101576">
    <property type="entry name" value="Supernatant protein factor (SPF), C-terminal domain"/>
    <property type="match status" value="1"/>
</dbReference>
<dbReference type="GO" id="GO:0016020">
    <property type="term" value="C:membrane"/>
    <property type="evidence" value="ECO:0007669"/>
    <property type="project" value="UniProtKB-SubCell"/>
</dbReference>
<feature type="transmembrane region" description="Helical" evidence="9">
    <location>
        <begin position="165"/>
        <end position="187"/>
    </location>
</feature>
<keyword evidence="4 10" id="KW-0732">Signal</keyword>
<dbReference type="InterPro" id="IPR009038">
    <property type="entry name" value="GOLD_dom"/>
</dbReference>
<evidence type="ECO:0000256" key="6">
    <source>
        <dbReference type="ARBA" id="ARBA00023136"/>
    </source>
</evidence>
<evidence type="ECO:0000256" key="5">
    <source>
        <dbReference type="ARBA" id="ARBA00022989"/>
    </source>
</evidence>
<dbReference type="PANTHER" id="PTHR22811">
    <property type="entry name" value="TRANSMEMBRANE EMP24 DOMAIN-CONTAINING PROTEIN"/>
    <property type="match status" value="1"/>
</dbReference>
<dbReference type="SMART" id="SM01190">
    <property type="entry name" value="EMP24_GP25L"/>
    <property type="match status" value="1"/>
</dbReference>
<feature type="domain" description="GOLD" evidence="11">
    <location>
        <begin position="27"/>
        <end position="109"/>
    </location>
</feature>
<comment type="similarity">
    <text evidence="2 8">Belongs to the EMP24/GP25L family.</text>
</comment>
<proteinExistence type="inferred from homology"/>
<dbReference type="AlphaFoldDB" id="A0ABD2PLV2"/>
<feature type="chain" id="PRO_5044827473" evidence="10">
    <location>
        <begin position="16"/>
        <end position="195"/>
    </location>
</feature>
<keyword evidence="13" id="KW-1185">Reference proteome</keyword>
<evidence type="ECO:0000259" key="11">
    <source>
        <dbReference type="PROSITE" id="PS50866"/>
    </source>
</evidence>
<dbReference type="EMBL" id="JBJKFK010005111">
    <property type="protein sequence ID" value="KAL3308513.1"/>
    <property type="molecule type" value="Genomic_DNA"/>
</dbReference>
<feature type="signal peptide" evidence="10">
    <location>
        <begin position="1"/>
        <end position="15"/>
    </location>
</feature>
<dbReference type="InterPro" id="IPR015720">
    <property type="entry name" value="Emp24-like"/>
</dbReference>
<evidence type="ECO:0000256" key="10">
    <source>
        <dbReference type="SAM" id="SignalP"/>
    </source>
</evidence>
<protein>
    <submittedName>
        <fullName evidence="12">Transmembrane emp24 domain-containing protein 7</fullName>
    </submittedName>
</protein>
<comment type="caution">
    <text evidence="12">The sequence shown here is derived from an EMBL/GenBank/DDBJ whole genome shotgun (WGS) entry which is preliminary data.</text>
</comment>
<keyword evidence="6 9" id="KW-0472">Membrane</keyword>
<evidence type="ECO:0000313" key="12">
    <source>
        <dbReference type="EMBL" id="KAL3308513.1"/>
    </source>
</evidence>